<gene>
    <name evidence="1" type="ORF">CCMSSC00406_0005366</name>
</gene>
<evidence type="ECO:0000313" key="2">
    <source>
        <dbReference type="Proteomes" id="UP000824881"/>
    </source>
</evidence>
<protein>
    <submittedName>
        <fullName evidence="1">Uncharacterized protein</fullName>
    </submittedName>
</protein>
<dbReference type="Proteomes" id="UP000824881">
    <property type="component" value="Unassembled WGS sequence"/>
</dbReference>
<accession>A0ACB7IMN1</accession>
<comment type="caution">
    <text evidence="1">The sequence shown here is derived from an EMBL/GenBank/DDBJ whole genome shotgun (WGS) entry which is preliminary data.</text>
</comment>
<organism evidence="1 2">
    <name type="scientific">Pleurotus cornucopiae</name>
    <name type="common">Cornucopia mushroom</name>
    <dbReference type="NCBI Taxonomy" id="5321"/>
    <lineage>
        <taxon>Eukaryota</taxon>
        <taxon>Fungi</taxon>
        <taxon>Dikarya</taxon>
        <taxon>Basidiomycota</taxon>
        <taxon>Agaricomycotina</taxon>
        <taxon>Agaricomycetes</taxon>
        <taxon>Agaricomycetidae</taxon>
        <taxon>Agaricales</taxon>
        <taxon>Pleurotineae</taxon>
        <taxon>Pleurotaceae</taxon>
        <taxon>Pleurotus</taxon>
    </lineage>
</organism>
<dbReference type="EMBL" id="WQMT02000009">
    <property type="protein sequence ID" value="KAG9219472.1"/>
    <property type="molecule type" value="Genomic_DNA"/>
</dbReference>
<evidence type="ECO:0000313" key="1">
    <source>
        <dbReference type="EMBL" id="KAG9219472.1"/>
    </source>
</evidence>
<name>A0ACB7IMN1_PLECO</name>
<sequence>MYSTSPPYAATGQQASLPQQQPYGRSEGVGYGVSRQAPSGPSLPGTRAPTRAEMLYASYKKPATVDEKEDLPRSPSAASSTTSPESDTTDPPTTSPIESTPPEPQQSKAKARSNRLSQRPDAYSSAQPILPAKITFDHSDNAPRRSSEPLPAASLYSSRVAPPPISGPRPLTSSGSGGGQPSLHRGQSYSGPPDPASHHHRYRSATESLPPRAEARSIHSVASPASNSTGMNAATYTPQISRHSSASVSAAYPPYSTTSPQSPPPLPPSITPATSQASYQYSSQTSPLQYSSPPMSPPPQTPANGVPVQGMYQPVSPPLQVPVVTQPPATGPRSSTLLQDTGKAAAATVGSTLGRIALRVALGSVGDVIGDAIGSVASEAISSIGADAATSALTDSGVVGGLAAGLTTGAGFMDPSSFLTAGMLGGDMTSAFSGDAMSGLADSFAGLSTADPAAYGGYSTDAFQNYQTIMESIQANQPSYADTYSQILQAQQAQQNAAQSQFESIYQSQLQSQQDLMQQIMQQAQTTQAEAYKTQMEMYQNILEQSQSTSQPQYQQNQSPSQYQSPSQHQSPSQYQYQPQPQQSNHAQQSYQNPYANPYQTHSQSTPNVAQHPQAHGRPPAHHSATSPYPSSYRPPQMVHPPGRR</sequence>
<keyword evidence="2" id="KW-1185">Reference proteome</keyword>
<reference evidence="1 2" key="1">
    <citation type="journal article" date="2021" name="Appl. Environ. Microbiol.">
        <title>Genetic linkage and physical mapping for an oyster mushroom Pleurotus cornucopiae and QTL analysis for the trait cap color.</title>
        <authorList>
            <person name="Zhang Y."/>
            <person name="Gao W."/>
            <person name="Sonnenberg A."/>
            <person name="Chen Q."/>
            <person name="Zhang J."/>
            <person name="Huang C."/>
        </authorList>
    </citation>
    <scope>NUCLEOTIDE SEQUENCE [LARGE SCALE GENOMIC DNA]</scope>
    <source>
        <strain evidence="1">CCMSSC00406</strain>
    </source>
</reference>
<proteinExistence type="predicted"/>